<dbReference type="EMBL" id="JBANMG010000010">
    <property type="protein sequence ID" value="KAK6948281.1"/>
    <property type="molecule type" value="Genomic_DNA"/>
</dbReference>
<dbReference type="Pfam" id="PF12311">
    <property type="entry name" value="DUF3632"/>
    <property type="match status" value="1"/>
</dbReference>
<organism evidence="1 2">
    <name type="scientific">Daldinia eschscholtzii</name>
    <dbReference type="NCBI Taxonomy" id="292717"/>
    <lineage>
        <taxon>Eukaryota</taxon>
        <taxon>Fungi</taxon>
        <taxon>Dikarya</taxon>
        <taxon>Ascomycota</taxon>
        <taxon>Pezizomycotina</taxon>
        <taxon>Sordariomycetes</taxon>
        <taxon>Xylariomycetidae</taxon>
        <taxon>Xylariales</taxon>
        <taxon>Hypoxylaceae</taxon>
        <taxon>Daldinia</taxon>
    </lineage>
</organism>
<dbReference type="Proteomes" id="UP001369815">
    <property type="component" value="Unassembled WGS sequence"/>
</dbReference>
<evidence type="ECO:0000313" key="2">
    <source>
        <dbReference type="Proteomes" id="UP001369815"/>
    </source>
</evidence>
<evidence type="ECO:0000313" key="1">
    <source>
        <dbReference type="EMBL" id="KAK6948281.1"/>
    </source>
</evidence>
<sequence>MAAAEPNEPLRLVLDTYDDNDAEDRFCASMLRALIDGSQTPSSIAAEVDNWVVRESSRKLQVLQGQPDFVETDDNGVLFRNTSNASGYVDRFFQHFPNVCSVFPPYHEGQTRIIEFLEALMAMPEHEAPDYFLDDSCKNVQMMTLWSDKSYSTEELRIRADAIQHPGSGVDTPGSEAETRWRNYQSALARIATTGFSDCGFISALRDIMPHGKKYPTFNVRVTSRPEHIGGHIQGAAQWIIWPNELRYVYEQCKKKEKVDKRNPRDTWSMQNWRIWKAQFELAAGNERVDPKARGIAATAVEKMNAIEGQGGFQ</sequence>
<reference evidence="1 2" key="1">
    <citation type="journal article" date="2024" name="Front Chem Biol">
        <title>Unveiling the potential of Daldinia eschscholtzii MFLUCC 19-0629 through bioactivity and bioinformatics studies for enhanced sustainable agriculture production.</title>
        <authorList>
            <person name="Brooks S."/>
            <person name="Weaver J.A."/>
            <person name="Klomchit A."/>
            <person name="Alharthi S.A."/>
            <person name="Onlamun T."/>
            <person name="Nurani R."/>
            <person name="Vong T.K."/>
            <person name="Alberti F."/>
            <person name="Greco C."/>
        </authorList>
    </citation>
    <scope>NUCLEOTIDE SEQUENCE [LARGE SCALE GENOMIC DNA]</scope>
    <source>
        <strain evidence="1">MFLUCC 19-0629</strain>
    </source>
</reference>
<protein>
    <submittedName>
        <fullName evidence="1">Uncharacterized protein</fullName>
    </submittedName>
</protein>
<comment type="caution">
    <text evidence="1">The sequence shown here is derived from an EMBL/GenBank/DDBJ whole genome shotgun (WGS) entry which is preliminary data.</text>
</comment>
<name>A0AAX6M7V3_9PEZI</name>
<accession>A0AAX6M7V3</accession>
<keyword evidence="2" id="KW-1185">Reference proteome</keyword>
<gene>
    <name evidence="1" type="ORF">Daesc_010046</name>
</gene>
<proteinExistence type="predicted"/>
<dbReference type="AlphaFoldDB" id="A0AAX6M7V3"/>
<dbReference type="InterPro" id="IPR022085">
    <property type="entry name" value="OpdG"/>
</dbReference>